<reference evidence="2 3" key="1">
    <citation type="submission" date="2015-12" db="EMBL/GenBank/DDBJ databases">
        <authorList>
            <person name="Shamseldin A."/>
            <person name="Moawad H."/>
            <person name="Abd El-Rahim W.M."/>
            <person name="Sadowsky M.J."/>
        </authorList>
    </citation>
    <scope>NUCLEOTIDE SEQUENCE [LARGE SCALE GENOMIC DNA]</scope>
    <source>
        <strain evidence="2 3">WF1</strain>
    </source>
</reference>
<sequence>MRTKILGLAVSSLFLMSFSAAHAEDCDLKYTLKGWAAFYKTYNGTGTVSCPSGKTAKVKLSLKAGGFTFGAYEVTDGKGKIRGVRNIGDIYGSSFMMDGDAGFIKSVEGRWAPKGSQTRTLSGKGKGYDIGWSLGSLNIEKL</sequence>
<comment type="caution">
    <text evidence="2">The sequence shown here is derived from an EMBL/GenBank/DDBJ whole genome shotgun (WGS) entry which is preliminary data.</text>
</comment>
<proteinExistence type="predicted"/>
<organism evidence="2 3">
    <name type="scientific">Methyloprofundus sedimenti</name>
    <dbReference type="NCBI Taxonomy" id="1420851"/>
    <lineage>
        <taxon>Bacteria</taxon>
        <taxon>Pseudomonadati</taxon>
        <taxon>Pseudomonadota</taxon>
        <taxon>Gammaproteobacteria</taxon>
        <taxon>Methylococcales</taxon>
        <taxon>Methylococcaceae</taxon>
        <taxon>Methyloprofundus</taxon>
    </lineage>
</organism>
<evidence type="ECO:0000313" key="2">
    <source>
        <dbReference type="EMBL" id="OQK16292.1"/>
    </source>
</evidence>
<dbReference type="OrthoDB" id="6024727at2"/>
<evidence type="ECO:0000256" key="1">
    <source>
        <dbReference type="SAM" id="SignalP"/>
    </source>
</evidence>
<dbReference type="STRING" id="1420851.AU255_14470"/>
<dbReference type="AlphaFoldDB" id="A0A1V8M429"/>
<name>A0A1V8M429_9GAMM</name>
<accession>A0A1V8M429</accession>
<protein>
    <submittedName>
        <fullName evidence="2">Uncharacterized protein</fullName>
    </submittedName>
</protein>
<gene>
    <name evidence="2" type="ORF">AU255_14470</name>
</gene>
<dbReference type="Proteomes" id="UP000191980">
    <property type="component" value="Unassembled WGS sequence"/>
</dbReference>
<dbReference type="RefSeq" id="WP_143735980.1">
    <property type="nucleotide sequence ID" value="NZ_LPUF01000002.1"/>
</dbReference>
<dbReference type="EMBL" id="LPUF01000002">
    <property type="protein sequence ID" value="OQK16292.1"/>
    <property type="molecule type" value="Genomic_DNA"/>
</dbReference>
<keyword evidence="1" id="KW-0732">Signal</keyword>
<feature type="signal peptide" evidence="1">
    <location>
        <begin position="1"/>
        <end position="23"/>
    </location>
</feature>
<evidence type="ECO:0000313" key="3">
    <source>
        <dbReference type="Proteomes" id="UP000191980"/>
    </source>
</evidence>
<keyword evidence="3" id="KW-1185">Reference proteome</keyword>
<feature type="chain" id="PRO_5010738914" evidence="1">
    <location>
        <begin position="24"/>
        <end position="142"/>
    </location>
</feature>